<proteinExistence type="predicted"/>
<evidence type="ECO:0000313" key="2">
    <source>
        <dbReference type="Proteomes" id="UP000275078"/>
    </source>
</evidence>
<sequence length="343" mass="40248">MHEYDPPAVEFQRPTETELDALRQWMKDDDMERSKAKEKKGSVYIPANRDSEQLPDWFRNTADRMERNDEALYVLFLYGAYPKYGMVVPPLVPHVEPLFHLYLEYARGARIWSRIWSQTADRKCIELFPEGSVEEFLRTSAGQILVFISFFGEREGVPLLRRYRSGLMRKEQVELIRMAVDRMVVHLRRLLRRCLDDRGQRFCSGWTTKELQTSYHATCRIAFHLLTRLLLHREFRSERLEVLILKYTHEEGCNDDILKGILEADEKRGKLLGLLREGTIAMVRGKGPSSKFVWVKPVPGLEDVDLNYYLSKRGLRDGLPVHPDKILSEEQWVAMQSKLYPSR</sequence>
<dbReference type="AlphaFoldDB" id="A0A3N4HHT4"/>
<dbReference type="EMBL" id="ML119916">
    <property type="protein sequence ID" value="RPA71580.1"/>
    <property type="molecule type" value="Genomic_DNA"/>
</dbReference>
<name>A0A3N4HHT4_ASCIM</name>
<accession>A0A3N4HHT4</accession>
<organism evidence="1 2">
    <name type="scientific">Ascobolus immersus RN42</name>
    <dbReference type="NCBI Taxonomy" id="1160509"/>
    <lineage>
        <taxon>Eukaryota</taxon>
        <taxon>Fungi</taxon>
        <taxon>Dikarya</taxon>
        <taxon>Ascomycota</taxon>
        <taxon>Pezizomycotina</taxon>
        <taxon>Pezizomycetes</taxon>
        <taxon>Pezizales</taxon>
        <taxon>Ascobolaceae</taxon>
        <taxon>Ascobolus</taxon>
    </lineage>
</organism>
<reference evidence="1 2" key="1">
    <citation type="journal article" date="2018" name="Nat. Ecol. Evol.">
        <title>Pezizomycetes genomes reveal the molecular basis of ectomycorrhizal truffle lifestyle.</title>
        <authorList>
            <person name="Murat C."/>
            <person name="Payen T."/>
            <person name="Noel B."/>
            <person name="Kuo A."/>
            <person name="Morin E."/>
            <person name="Chen J."/>
            <person name="Kohler A."/>
            <person name="Krizsan K."/>
            <person name="Balestrini R."/>
            <person name="Da Silva C."/>
            <person name="Montanini B."/>
            <person name="Hainaut M."/>
            <person name="Levati E."/>
            <person name="Barry K.W."/>
            <person name="Belfiori B."/>
            <person name="Cichocki N."/>
            <person name="Clum A."/>
            <person name="Dockter R.B."/>
            <person name="Fauchery L."/>
            <person name="Guy J."/>
            <person name="Iotti M."/>
            <person name="Le Tacon F."/>
            <person name="Lindquist E.A."/>
            <person name="Lipzen A."/>
            <person name="Malagnac F."/>
            <person name="Mello A."/>
            <person name="Molinier V."/>
            <person name="Miyauchi S."/>
            <person name="Poulain J."/>
            <person name="Riccioni C."/>
            <person name="Rubini A."/>
            <person name="Sitrit Y."/>
            <person name="Splivallo R."/>
            <person name="Traeger S."/>
            <person name="Wang M."/>
            <person name="Zifcakova L."/>
            <person name="Wipf D."/>
            <person name="Zambonelli A."/>
            <person name="Paolocci F."/>
            <person name="Nowrousian M."/>
            <person name="Ottonello S."/>
            <person name="Baldrian P."/>
            <person name="Spatafora J.W."/>
            <person name="Henrissat B."/>
            <person name="Nagy L.G."/>
            <person name="Aury J.M."/>
            <person name="Wincker P."/>
            <person name="Grigoriev I.V."/>
            <person name="Bonfante P."/>
            <person name="Martin F.M."/>
        </authorList>
    </citation>
    <scope>NUCLEOTIDE SEQUENCE [LARGE SCALE GENOMIC DNA]</scope>
    <source>
        <strain evidence="1 2">RN42</strain>
    </source>
</reference>
<keyword evidence="2" id="KW-1185">Reference proteome</keyword>
<gene>
    <name evidence="1" type="ORF">BJ508DRAFT_381968</name>
</gene>
<dbReference type="Proteomes" id="UP000275078">
    <property type="component" value="Unassembled WGS sequence"/>
</dbReference>
<protein>
    <submittedName>
        <fullName evidence="1">Uncharacterized protein</fullName>
    </submittedName>
</protein>
<evidence type="ECO:0000313" key="1">
    <source>
        <dbReference type="EMBL" id="RPA71580.1"/>
    </source>
</evidence>